<sequence length="114" mass="13043">MNDLSYISSMSDAAILKEIGEFIKVKRIEKNLTQDEVAEKAAISRSTLSLLERGENTALSNLLKVLRVLDTLYVFEQFKVIEQISPIKLAKEDEKKRKRASRNNKENDKDSVGW</sequence>
<proteinExistence type="predicted"/>
<evidence type="ECO:0000313" key="4">
    <source>
        <dbReference type="Proteomes" id="UP000199036"/>
    </source>
</evidence>
<accession>A0A1I5CV78</accession>
<dbReference type="InterPro" id="IPR001387">
    <property type="entry name" value="Cro/C1-type_HTH"/>
</dbReference>
<name>A0A1I5CV78_9FLAO</name>
<dbReference type="SUPFAM" id="SSF47413">
    <property type="entry name" value="lambda repressor-like DNA-binding domains"/>
    <property type="match status" value="1"/>
</dbReference>
<dbReference type="InterPro" id="IPR010982">
    <property type="entry name" value="Lambda_DNA-bd_dom_sf"/>
</dbReference>
<dbReference type="Gene3D" id="1.10.260.40">
    <property type="entry name" value="lambda repressor-like DNA-binding domains"/>
    <property type="match status" value="1"/>
</dbReference>
<dbReference type="Proteomes" id="UP000199036">
    <property type="component" value="Unassembled WGS sequence"/>
</dbReference>
<dbReference type="GO" id="GO:0003677">
    <property type="term" value="F:DNA binding"/>
    <property type="evidence" value="ECO:0007669"/>
    <property type="project" value="InterPro"/>
</dbReference>
<dbReference type="RefSeq" id="WP_091523622.1">
    <property type="nucleotide sequence ID" value="NZ_FOVI01000013.1"/>
</dbReference>
<keyword evidence="4" id="KW-1185">Reference proteome</keyword>
<dbReference type="AlphaFoldDB" id="A0A1I5CV78"/>
<dbReference type="CDD" id="cd00093">
    <property type="entry name" value="HTH_XRE"/>
    <property type="match status" value="1"/>
</dbReference>
<feature type="domain" description="HTH cro/C1-type" evidence="2">
    <location>
        <begin position="23"/>
        <end position="75"/>
    </location>
</feature>
<evidence type="ECO:0000259" key="2">
    <source>
        <dbReference type="PROSITE" id="PS50943"/>
    </source>
</evidence>
<dbReference type="PROSITE" id="PS50943">
    <property type="entry name" value="HTH_CROC1"/>
    <property type="match status" value="1"/>
</dbReference>
<evidence type="ECO:0000256" key="1">
    <source>
        <dbReference type="SAM" id="MobiDB-lite"/>
    </source>
</evidence>
<gene>
    <name evidence="3" type="ORF">SAMN05421741_11364</name>
</gene>
<feature type="compositionally biased region" description="Basic and acidic residues" evidence="1">
    <location>
        <begin position="103"/>
        <end position="114"/>
    </location>
</feature>
<dbReference type="SMART" id="SM00530">
    <property type="entry name" value="HTH_XRE"/>
    <property type="match status" value="1"/>
</dbReference>
<dbReference type="OrthoDB" id="8690238at2"/>
<evidence type="ECO:0000313" key="3">
    <source>
        <dbReference type="EMBL" id="SFN90531.1"/>
    </source>
</evidence>
<dbReference type="Pfam" id="PF01381">
    <property type="entry name" value="HTH_3"/>
    <property type="match status" value="1"/>
</dbReference>
<dbReference type="EMBL" id="FOVI01000013">
    <property type="protein sequence ID" value="SFN90531.1"/>
    <property type="molecule type" value="Genomic_DNA"/>
</dbReference>
<organism evidence="3 4">
    <name type="scientific">Paenimyroides ummariense</name>
    <dbReference type="NCBI Taxonomy" id="913024"/>
    <lineage>
        <taxon>Bacteria</taxon>
        <taxon>Pseudomonadati</taxon>
        <taxon>Bacteroidota</taxon>
        <taxon>Flavobacteriia</taxon>
        <taxon>Flavobacteriales</taxon>
        <taxon>Flavobacteriaceae</taxon>
        <taxon>Paenimyroides</taxon>
    </lineage>
</organism>
<protein>
    <submittedName>
        <fullName evidence="3">Helix-turn-helix</fullName>
    </submittedName>
</protein>
<reference evidence="4" key="1">
    <citation type="submission" date="2016-10" db="EMBL/GenBank/DDBJ databases">
        <authorList>
            <person name="Varghese N."/>
            <person name="Submissions S."/>
        </authorList>
    </citation>
    <scope>NUCLEOTIDE SEQUENCE [LARGE SCALE GENOMIC DNA]</scope>
    <source>
        <strain evidence="4">DS-12</strain>
    </source>
</reference>
<dbReference type="STRING" id="913024.SAMN05421741_11364"/>
<feature type="region of interest" description="Disordered" evidence="1">
    <location>
        <begin position="92"/>
        <end position="114"/>
    </location>
</feature>